<dbReference type="GO" id="GO:0047372">
    <property type="term" value="F:monoacylglycerol lipase activity"/>
    <property type="evidence" value="ECO:0007669"/>
    <property type="project" value="TreeGrafter"/>
</dbReference>
<dbReference type="GO" id="GO:0008126">
    <property type="term" value="F:acetylesterase activity"/>
    <property type="evidence" value="ECO:0007669"/>
    <property type="project" value="TreeGrafter"/>
</dbReference>
<comment type="similarity">
    <text evidence="1">Belongs to the AB hydrolase superfamily. AB hydrolase 4 family.</text>
</comment>
<dbReference type="InterPro" id="IPR029058">
    <property type="entry name" value="AB_hydrolase_fold"/>
</dbReference>
<protein>
    <recommendedName>
        <fullName evidence="2">AB hydrolase-1 domain-containing protein</fullName>
    </recommendedName>
</protein>
<dbReference type="SUPFAM" id="SSF53474">
    <property type="entry name" value="alpha/beta-Hydrolases"/>
    <property type="match status" value="1"/>
</dbReference>
<dbReference type="AlphaFoldDB" id="A0A0C9X8V5"/>
<dbReference type="Pfam" id="PF00561">
    <property type="entry name" value="Abhydrolase_1"/>
    <property type="match status" value="1"/>
</dbReference>
<evidence type="ECO:0000259" key="2">
    <source>
        <dbReference type="Pfam" id="PF00561"/>
    </source>
</evidence>
<dbReference type="HOGENOM" id="CLU_032487_1_1_1"/>
<feature type="domain" description="AB hydrolase-1" evidence="2">
    <location>
        <begin position="114"/>
        <end position="230"/>
    </location>
</feature>
<accession>A0A0C9X8V5</accession>
<evidence type="ECO:0000313" key="3">
    <source>
        <dbReference type="EMBL" id="KIK08650.1"/>
    </source>
</evidence>
<dbReference type="GO" id="GO:0051792">
    <property type="term" value="P:medium-chain fatty acid biosynthetic process"/>
    <property type="evidence" value="ECO:0007669"/>
    <property type="project" value="TreeGrafter"/>
</dbReference>
<dbReference type="PANTHER" id="PTHR10794">
    <property type="entry name" value="ABHYDROLASE DOMAIN-CONTAINING PROTEIN"/>
    <property type="match status" value="1"/>
</dbReference>
<reference evidence="3 4" key="1">
    <citation type="submission" date="2014-04" db="EMBL/GenBank/DDBJ databases">
        <authorList>
            <consortium name="DOE Joint Genome Institute"/>
            <person name="Kuo A."/>
            <person name="Kohler A."/>
            <person name="Nagy L.G."/>
            <person name="Floudas D."/>
            <person name="Copeland A."/>
            <person name="Barry K.W."/>
            <person name="Cichocki N."/>
            <person name="Veneault-Fourrey C."/>
            <person name="LaButti K."/>
            <person name="Lindquist E.A."/>
            <person name="Lipzen A."/>
            <person name="Lundell T."/>
            <person name="Morin E."/>
            <person name="Murat C."/>
            <person name="Sun H."/>
            <person name="Tunlid A."/>
            <person name="Henrissat B."/>
            <person name="Grigoriev I.V."/>
            <person name="Hibbett D.S."/>
            <person name="Martin F."/>
            <person name="Nordberg H.P."/>
            <person name="Cantor M.N."/>
            <person name="Hua S.X."/>
        </authorList>
    </citation>
    <scope>NUCLEOTIDE SEQUENCE [LARGE SCALE GENOMIC DNA]</scope>
    <source>
        <strain evidence="3 4">LaAM-08-1</strain>
    </source>
</reference>
<dbReference type="OrthoDB" id="5954035at2759"/>
<dbReference type="STRING" id="1095629.A0A0C9X8V5"/>
<dbReference type="InterPro" id="IPR050960">
    <property type="entry name" value="AB_hydrolase_4_sf"/>
</dbReference>
<dbReference type="Proteomes" id="UP000054477">
    <property type="component" value="Unassembled WGS sequence"/>
</dbReference>
<reference evidence="4" key="2">
    <citation type="submission" date="2015-01" db="EMBL/GenBank/DDBJ databases">
        <title>Evolutionary Origins and Diversification of the Mycorrhizal Mutualists.</title>
        <authorList>
            <consortium name="DOE Joint Genome Institute"/>
            <consortium name="Mycorrhizal Genomics Consortium"/>
            <person name="Kohler A."/>
            <person name="Kuo A."/>
            <person name="Nagy L.G."/>
            <person name="Floudas D."/>
            <person name="Copeland A."/>
            <person name="Barry K.W."/>
            <person name="Cichocki N."/>
            <person name="Veneault-Fourrey C."/>
            <person name="LaButti K."/>
            <person name="Lindquist E.A."/>
            <person name="Lipzen A."/>
            <person name="Lundell T."/>
            <person name="Morin E."/>
            <person name="Murat C."/>
            <person name="Riley R."/>
            <person name="Ohm R."/>
            <person name="Sun H."/>
            <person name="Tunlid A."/>
            <person name="Henrissat B."/>
            <person name="Grigoriev I.V."/>
            <person name="Hibbett D.S."/>
            <person name="Martin F."/>
        </authorList>
    </citation>
    <scope>NUCLEOTIDE SEQUENCE [LARGE SCALE GENOMIC DNA]</scope>
    <source>
        <strain evidence="4">LaAM-08-1</strain>
    </source>
</reference>
<gene>
    <name evidence="3" type="ORF">K443DRAFT_528551</name>
</gene>
<dbReference type="PANTHER" id="PTHR10794:SF63">
    <property type="entry name" value="ALPHA_BETA HYDROLASE 1, ISOFORM A"/>
    <property type="match status" value="1"/>
</dbReference>
<name>A0A0C9X8V5_9AGAR</name>
<keyword evidence="4" id="KW-1185">Reference proteome</keyword>
<sequence>MGAFLSTRPASPTTVHFASKPAVLTVKKTENPDQVEQLSLRELLESRCTSLFTAFSPLWWLPNGHLQTIYCVTGDFSGVDRMLYRRHYLRLVDGGTLGIDFAPVDGTSVKDDAPIIVVQHGLTGGSYEAYVRVILSRACAPVEKGGLGYRAVVINFRGCAGVPITNPLFYSAGHTDDTRSALMYVATRYPKARLLGLGFSLGANVITRYLGEEREMARLHSACVLACPWDLQANNHGLQNSFLGKYIYSRGMGGNLQNLLKRHAQAMTVDPSHPVAEAAMATLALRNPTMDEFDQSFTRIAGGPSPSFPFPNVDEYYIWGSSHRIIKDITVPFLAINAADDPIVQHVPSDGGGNGLIVLGLTKGGGHLGWFQAGQDSVDRWTTRPVLEWLKLVGEELVMEPLDKGRSVYTDEDGFLRERERDHLGCKEIDGGGVIDGNGGEGGILQGL</sequence>
<evidence type="ECO:0000256" key="1">
    <source>
        <dbReference type="ARBA" id="ARBA00010884"/>
    </source>
</evidence>
<dbReference type="EMBL" id="KN838541">
    <property type="protein sequence ID" value="KIK08650.1"/>
    <property type="molecule type" value="Genomic_DNA"/>
</dbReference>
<dbReference type="GO" id="GO:0051793">
    <property type="term" value="P:medium-chain fatty acid catabolic process"/>
    <property type="evidence" value="ECO:0007669"/>
    <property type="project" value="TreeGrafter"/>
</dbReference>
<dbReference type="InterPro" id="IPR000073">
    <property type="entry name" value="AB_hydrolase_1"/>
</dbReference>
<proteinExistence type="inferred from homology"/>
<dbReference type="Gene3D" id="3.40.50.1820">
    <property type="entry name" value="alpha/beta hydrolase"/>
    <property type="match status" value="1"/>
</dbReference>
<evidence type="ECO:0000313" key="4">
    <source>
        <dbReference type="Proteomes" id="UP000054477"/>
    </source>
</evidence>
<organism evidence="3 4">
    <name type="scientific">Laccaria amethystina LaAM-08-1</name>
    <dbReference type="NCBI Taxonomy" id="1095629"/>
    <lineage>
        <taxon>Eukaryota</taxon>
        <taxon>Fungi</taxon>
        <taxon>Dikarya</taxon>
        <taxon>Basidiomycota</taxon>
        <taxon>Agaricomycotina</taxon>
        <taxon>Agaricomycetes</taxon>
        <taxon>Agaricomycetidae</taxon>
        <taxon>Agaricales</taxon>
        <taxon>Agaricineae</taxon>
        <taxon>Hydnangiaceae</taxon>
        <taxon>Laccaria</taxon>
    </lineage>
</organism>